<keyword evidence="1" id="KW-0677">Repeat</keyword>
<dbReference type="InterPro" id="IPR036020">
    <property type="entry name" value="WW_dom_sf"/>
</dbReference>
<feature type="region of interest" description="Disordered" evidence="2">
    <location>
        <begin position="584"/>
        <end position="667"/>
    </location>
</feature>
<evidence type="ECO:0000256" key="2">
    <source>
        <dbReference type="SAM" id="MobiDB-lite"/>
    </source>
</evidence>
<dbReference type="InterPro" id="IPR006020">
    <property type="entry name" value="PTB/PI_dom"/>
</dbReference>
<dbReference type="Pfam" id="PF00397">
    <property type="entry name" value="WW"/>
    <property type="match status" value="1"/>
</dbReference>
<evidence type="ECO:0000259" key="4">
    <source>
        <dbReference type="PROSITE" id="PS50020"/>
    </source>
</evidence>
<evidence type="ECO:0000313" key="5">
    <source>
        <dbReference type="EMBL" id="CAI7991869.1"/>
    </source>
</evidence>
<feature type="domain" description="WW" evidence="4">
    <location>
        <begin position="826"/>
        <end position="859"/>
    </location>
</feature>
<feature type="compositionally biased region" description="Basic and acidic residues" evidence="2">
    <location>
        <begin position="422"/>
        <end position="435"/>
    </location>
</feature>
<evidence type="ECO:0000256" key="1">
    <source>
        <dbReference type="ARBA" id="ARBA00022737"/>
    </source>
</evidence>
<dbReference type="Gene3D" id="2.30.29.30">
    <property type="entry name" value="Pleckstrin-homology domain (PH domain)/Phosphotyrosine-binding domain (PTB)"/>
    <property type="match status" value="3"/>
</dbReference>
<dbReference type="Gene3D" id="2.20.70.10">
    <property type="match status" value="2"/>
</dbReference>
<feature type="region of interest" description="Disordered" evidence="2">
    <location>
        <begin position="1"/>
        <end position="76"/>
    </location>
</feature>
<feature type="domain" description="PID" evidence="3">
    <location>
        <begin position="907"/>
        <end position="1020"/>
    </location>
</feature>
<dbReference type="GO" id="GO:0005737">
    <property type="term" value="C:cytoplasm"/>
    <property type="evidence" value="ECO:0007669"/>
    <property type="project" value="TreeGrafter"/>
</dbReference>
<comment type="caution">
    <text evidence="5">The sequence shown here is derived from an EMBL/GenBank/DDBJ whole genome shotgun (WGS) entry which is preliminary data.</text>
</comment>
<dbReference type="EMBL" id="CASHTH010000131">
    <property type="protein sequence ID" value="CAI7991869.1"/>
    <property type="molecule type" value="Genomic_DNA"/>
</dbReference>
<name>A0AA35QTU7_GEOBA</name>
<feature type="compositionally biased region" description="Polar residues" evidence="2">
    <location>
        <begin position="1049"/>
        <end position="1058"/>
    </location>
</feature>
<evidence type="ECO:0000313" key="6">
    <source>
        <dbReference type="Proteomes" id="UP001174909"/>
    </source>
</evidence>
<gene>
    <name evidence="5" type="ORF">GBAR_LOCUS843</name>
</gene>
<accession>A0AA35QTU7</accession>
<dbReference type="CDD" id="cd00201">
    <property type="entry name" value="WW"/>
    <property type="match status" value="2"/>
</dbReference>
<dbReference type="Pfam" id="PF00640">
    <property type="entry name" value="PID"/>
    <property type="match status" value="2"/>
</dbReference>
<feature type="compositionally biased region" description="Basic and acidic residues" evidence="2">
    <location>
        <begin position="320"/>
        <end position="329"/>
    </location>
</feature>
<dbReference type="CDD" id="cd00934">
    <property type="entry name" value="PTB"/>
    <property type="match status" value="1"/>
</dbReference>
<dbReference type="SUPFAM" id="SSF50729">
    <property type="entry name" value="PH domain-like"/>
    <property type="match status" value="3"/>
</dbReference>
<dbReference type="GO" id="GO:0006355">
    <property type="term" value="P:regulation of DNA-templated transcription"/>
    <property type="evidence" value="ECO:0007669"/>
    <property type="project" value="TreeGrafter"/>
</dbReference>
<dbReference type="InterPro" id="IPR039576">
    <property type="entry name" value="APBB1/2/3"/>
</dbReference>
<organism evidence="5 6">
    <name type="scientific">Geodia barretti</name>
    <name type="common">Barrett's horny sponge</name>
    <dbReference type="NCBI Taxonomy" id="519541"/>
    <lineage>
        <taxon>Eukaryota</taxon>
        <taxon>Metazoa</taxon>
        <taxon>Porifera</taxon>
        <taxon>Demospongiae</taxon>
        <taxon>Heteroscleromorpha</taxon>
        <taxon>Tetractinellida</taxon>
        <taxon>Astrophorina</taxon>
        <taxon>Geodiidae</taxon>
        <taxon>Geodia</taxon>
    </lineage>
</organism>
<feature type="compositionally biased region" description="Basic and acidic residues" evidence="2">
    <location>
        <begin position="390"/>
        <end position="411"/>
    </location>
</feature>
<dbReference type="InterPro" id="IPR011993">
    <property type="entry name" value="PH-like_dom_sf"/>
</dbReference>
<dbReference type="GO" id="GO:0005634">
    <property type="term" value="C:nucleus"/>
    <property type="evidence" value="ECO:0007669"/>
    <property type="project" value="TreeGrafter"/>
</dbReference>
<feature type="domain" description="WW" evidence="4">
    <location>
        <begin position="63"/>
        <end position="95"/>
    </location>
</feature>
<dbReference type="PANTHER" id="PTHR14058:SF8">
    <property type="entry name" value="PROTEIN FE65 HOMOLOG"/>
    <property type="match status" value="1"/>
</dbReference>
<dbReference type="PROSITE" id="PS01159">
    <property type="entry name" value="WW_DOMAIN_1"/>
    <property type="match status" value="2"/>
</dbReference>
<feature type="region of interest" description="Disordered" evidence="2">
    <location>
        <begin position="95"/>
        <end position="543"/>
    </location>
</feature>
<feature type="compositionally biased region" description="Basic and acidic residues" evidence="2">
    <location>
        <begin position="643"/>
        <end position="653"/>
    </location>
</feature>
<feature type="region of interest" description="Disordered" evidence="2">
    <location>
        <begin position="1022"/>
        <end position="1092"/>
    </location>
</feature>
<proteinExistence type="predicted"/>
<keyword evidence="6" id="KW-1185">Reference proteome</keyword>
<dbReference type="SMART" id="SM00462">
    <property type="entry name" value="PTB"/>
    <property type="match status" value="3"/>
</dbReference>
<sequence length="1387" mass="152841">MTEVEKSRDVFTQSHSPDRHYPMTSSTKRERHRPNRHTVHSPHSSHKRHRPHHKHPFPRSTKRSLPPGWEEVNSEGGTYYWHKKTGKTTWKFPSVEAKEHERKQQSHTYINIRPGKQPLVVRTEDSDTDPPAAASGRGNGVVAQASGSDPYDGSARVREGAGRGELLSNGGTSREVSGEGGTWVSGEAEGNGALSSPGGESGGFPSDESPPGVRRRPLVVHNYENFPFNPIATAKNSDATPDPEIGSGGASPTRSRAESNASSGSAPPLPERHYSESDVSGSRSAPNYPAPDCPAHSREEDHESRDSLSPLHRQNRGASRSHEVQREVSEQGQVYAVVNPAWKKNIKGRSPSLTRLTDPLMSDDKVTDETPPPLPNRPSSSAAAATKEGSATEHLDLDSDLVEQKRAELEVGSRFAQSVRYVDVELSGRSREEGSRGSGHRKVHDVTYDTVALPKSQPEGDAGEEQVRQGGGRKRNERWLKTQSAYVTTSHTLTTPSSPPPPPSHTLTTSSSPPPPPLPTRDSVKQTEEALPAVPPKLGLRLGDDDLAANRRWLHAMNVTIRRPSESEGDKSGKKLSREALLLRSGVTLRPGTRPPWPPSEVDGGREGESGSDEEDGLEPLTRAIKSLETRMTNRPSHQQASRQDRGKDEEKANLTLVPDGPPKWTQIQRSTHKYEDIEIMDDQLMDGIPGSKGSLRRAQNGARSVGNLHMAWDESDIRSQPAMVRPRELGGAKGNQLVSASQPCLVDMNLALPHLVKPNRVSDHAFQLRKTRLLQHKYEDIDIPEWPEVGGVPGSVTSVGDVPSPAVHNSWLEADKDSGVTDSGTMLPKGWQKMTDDQSRTYYWHIPTGRTQYTKPTGENMERLALSLDDSSQPLSDQSDHSICSSSSAIPNAAACSQSEVKGQRFLTRYLGNHPVEESELVPGECVKVVHASIRKTHPSGNVKGRPVFLVIQGMELQWVESESGSPTTIQPINRIRVWGIGLENDRDFGYVARDQVTKKHKCHVFRCDMPARAVAKALLENHQKQTKTPPTTTPTGPPGDDEGKFSKPTTPSQQKRAGSPEVPQSHERTRTVSQSNRRRGHSPPDVETESVESVNCIYMGSCEVLQPQGIDILNAAVEKLCSNKLRWTNASVGISTSTIKITDSMSDRTVGDHRIRYLCFLGIAKDDKYCGYILESSARSKRQSEKRFLFHGFKMEPNTDKLCLALHMACQTRYQKVLESNPEAQKTAREKAEVERLRSKSTSSILGRLGSFKKNRRDDDSKVFTVQYLGCQQVAKSEGLEVVKGPIQQLSIPKSAVGTAPVNLVDFEVSSAGLGVTDPNKRLFSRKNFSVKHITYVVRIRNYFAFVVRDGIKYQCYVFLETGVPAATIVTTIQRMLAPEPSRKR</sequence>
<feature type="compositionally biased region" description="Polar residues" evidence="2">
    <location>
        <begin position="250"/>
        <end position="265"/>
    </location>
</feature>
<dbReference type="SMART" id="SM00456">
    <property type="entry name" value="WW"/>
    <property type="match status" value="2"/>
</dbReference>
<evidence type="ECO:0000259" key="3">
    <source>
        <dbReference type="PROSITE" id="PS01179"/>
    </source>
</evidence>
<dbReference type="PANTHER" id="PTHR14058">
    <property type="entry name" value="AMYLOID BETA A4 PRECURSOR PROTEIN-BINDING FAMILY B"/>
    <property type="match status" value="1"/>
</dbReference>
<feature type="compositionally biased region" description="Low complexity" evidence="2">
    <location>
        <begin position="195"/>
        <end position="212"/>
    </location>
</feature>
<dbReference type="SUPFAM" id="SSF51045">
    <property type="entry name" value="WW domain"/>
    <property type="match status" value="2"/>
</dbReference>
<feature type="compositionally biased region" description="Polar residues" evidence="2">
    <location>
        <begin position="630"/>
        <end position="642"/>
    </location>
</feature>
<feature type="compositionally biased region" description="Basic and acidic residues" evidence="2">
    <location>
        <begin position="295"/>
        <end position="306"/>
    </location>
</feature>
<dbReference type="Proteomes" id="UP001174909">
    <property type="component" value="Unassembled WGS sequence"/>
</dbReference>
<feature type="domain" description="PID" evidence="3">
    <location>
        <begin position="1100"/>
        <end position="1226"/>
    </location>
</feature>
<feature type="compositionally biased region" description="Basic residues" evidence="2">
    <location>
        <begin position="29"/>
        <end position="62"/>
    </location>
</feature>
<protein>
    <submittedName>
        <fullName evidence="5">Protein Fe65 homolog</fullName>
    </submittedName>
</protein>
<dbReference type="PROSITE" id="PS01179">
    <property type="entry name" value="PID"/>
    <property type="match status" value="2"/>
</dbReference>
<dbReference type="PROSITE" id="PS50020">
    <property type="entry name" value="WW_DOMAIN_2"/>
    <property type="match status" value="2"/>
</dbReference>
<dbReference type="GO" id="GO:0001540">
    <property type="term" value="F:amyloid-beta binding"/>
    <property type="evidence" value="ECO:0007669"/>
    <property type="project" value="InterPro"/>
</dbReference>
<dbReference type="InterPro" id="IPR001202">
    <property type="entry name" value="WW_dom"/>
</dbReference>
<reference evidence="5" key="1">
    <citation type="submission" date="2023-03" db="EMBL/GenBank/DDBJ databases">
        <authorList>
            <person name="Steffen K."/>
            <person name="Cardenas P."/>
        </authorList>
    </citation>
    <scope>NUCLEOTIDE SEQUENCE</scope>
</reference>